<dbReference type="Gene3D" id="3.40.30.10">
    <property type="entry name" value="Glutaredoxin"/>
    <property type="match status" value="1"/>
</dbReference>
<reference evidence="12 13" key="1">
    <citation type="journal article" date="2024" name="Nat. Commun.">
        <title>Phylogenomics reveals the evolutionary origins of lichenization in chlorophyte algae.</title>
        <authorList>
            <person name="Puginier C."/>
            <person name="Libourel C."/>
            <person name="Otte J."/>
            <person name="Skaloud P."/>
            <person name="Haon M."/>
            <person name="Grisel S."/>
            <person name="Petersen M."/>
            <person name="Berrin J.G."/>
            <person name="Delaux P.M."/>
            <person name="Dal Grande F."/>
            <person name="Keller J."/>
        </authorList>
    </citation>
    <scope>NUCLEOTIDE SEQUENCE [LARGE SCALE GENOMIC DNA]</scope>
    <source>
        <strain evidence="12 13">SAG 2145</strain>
    </source>
</reference>
<evidence type="ECO:0000256" key="5">
    <source>
        <dbReference type="ARBA" id="ARBA00022946"/>
    </source>
</evidence>
<comment type="similarity">
    <text evidence="10">Belongs to the thioredoxin family. Plant CITRX-type subfamily.</text>
</comment>
<dbReference type="Pfam" id="PF00085">
    <property type="entry name" value="Thioredoxin"/>
    <property type="match status" value="1"/>
</dbReference>
<dbReference type="PROSITE" id="PS00194">
    <property type="entry name" value="THIOREDOXIN_1"/>
    <property type="match status" value="1"/>
</dbReference>
<accession>A0AAW1RSG0</accession>
<dbReference type="PANTHER" id="PTHR47834">
    <property type="entry name" value="THIOREDOXIN-LIKE PROTEIN CITRX, CHLOROPLASTIC"/>
    <property type="match status" value="1"/>
</dbReference>
<sequence>MQAPVRAGTVAQSTWAGLRTRHTCQQPLKACCKTAAHRQHQHAGRCSATAAGQEASSSPAASGEAEITSQAEAAGPLVQQLNAEELEIAISDRDRPLIIDFFATWCGPCLLLAKELEKVAAELGDSIRIVKVDTDANPMLSSQLQIQGLPTMVFVSLDKEKPALRTEGLLPAEVIKEIIEKEL</sequence>
<keyword evidence="13" id="KW-1185">Reference proteome</keyword>
<keyword evidence="7" id="KW-0560">Oxidoreductase</keyword>
<dbReference type="SUPFAM" id="SSF52833">
    <property type="entry name" value="Thioredoxin-like"/>
    <property type="match status" value="1"/>
</dbReference>
<keyword evidence="8" id="KW-1015">Disulfide bond</keyword>
<evidence type="ECO:0000256" key="1">
    <source>
        <dbReference type="ARBA" id="ARBA00004229"/>
    </source>
</evidence>
<keyword evidence="6" id="KW-0249">Electron transport</keyword>
<dbReference type="GO" id="GO:0015035">
    <property type="term" value="F:protein-disulfide reductase activity"/>
    <property type="evidence" value="ECO:0007669"/>
    <property type="project" value="InterPro"/>
</dbReference>
<keyword evidence="4" id="KW-0934">Plastid</keyword>
<proteinExistence type="inferred from homology"/>
<dbReference type="AlphaFoldDB" id="A0AAW1RSG0"/>
<dbReference type="FunFam" id="3.40.30.10:FF:000149">
    <property type="entry name" value="Thioredoxin-like protein CITRX, chloroplastic"/>
    <property type="match status" value="1"/>
</dbReference>
<dbReference type="Proteomes" id="UP001438707">
    <property type="component" value="Unassembled WGS sequence"/>
</dbReference>
<comment type="caution">
    <text evidence="12">The sequence shown here is derived from an EMBL/GenBank/DDBJ whole genome shotgun (WGS) entry which is preliminary data.</text>
</comment>
<dbReference type="GO" id="GO:0009507">
    <property type="term" value="C:chloroplast"/>
    <property type="evidence" value="ECO:0007669"/>
    <property type="project" value="UniProtKB-SubCell"/>
</dbReference>
<evidence type="ECO:0000256" key="10">
    <source>
        <dbReference type="ARBA" id="ARBA00024039"/>
    </source>
</evidence>
<dbReference type="PANTHER" id="PTHR47834:SF2">
    <property type="entry name" value="THIOREDOXIN-LIKE PROTEIN CITRX, CHLOROPLASTIC"/>
    <property type="match status" value="1"/>
</dbReference>
<evidence type="ECO:0000259" key="11">
    <source>
        <dbReference type="PROSITE" id="PS51352"/>
    </source>
</evidence>
<keyword evidence="9" id="KW-0676">Redox-active center</keyword>
<evidence type="ECO:0000313" key="12">
    <source>
        <dbReference type="EMBL" id="KAK9836523.1"/>
    </source>
</evidence>
<evidence type="ECO:0000256" key="2">
    <source>
        <dbReference type="ARBA" id="ARBA00022448"/>
    </source>
</evidence>
<dbReference type="PROSITE" id="PS51352">
    <property type="entry name" value="THIOREDOXIN_2"/>
    <property type="match status" value="1"/>
</dbReference>
<dbReference type="CDD" id="cd02947">
    <property type="entry name" value="TRX_family"/>
    <property type="match status" value="1"/>
</dbReference>
<dbReference type="EMBL" id="JALJOS010000007">
    <property type="protein sequence ID" value="KAK9836523.1"/>
    <property type="molecule type" value="Genomic_DNA"/>
</dbReference>
<comment type="subcellular location">
    <subcellularLocation>
        <location evidence="1">Plastid</location>
        <location evidence="1">Chloroplast</location>
    </subcellularLocation>
</comment>
<gene>
    <name evidence="12" type="ORF">WJX74_002219</name>
</gene>
<dbReference type="InterPro" id="IPR017937">
    <property type="entry name" value="Thioredoxin_CS"/>
</dbReference>
<protein>
    <recommendedName>
        <fullName evidence="11">Thioredoxin domain-containing protein</fullName>
    </recommendedName>
</protein>
<evidence type="ECO:0000256" key="8">
    <source>
        <dbReference type="ARBA" id="ARBA00023157"/>
    </source>
</evidence>
<evidence type="ECO:0000256" key="4">
    <source>
        <dbReference type="ARBA" id="ARBA00022640"/>
    </source>
</evidence>
<feature type="domain" description="Thioredoxin" evidence="11">
    <location>
        <begin position="49"/>
        <end position="183"/>
    </location>
</feature>
<dbReference type="InterPro" id="IPR013766">
    <property type="entry name" value="Thioredoxin_domain"/>
</dbReference>
<evidence type="ECO:0000313" key="13">
    <source>
        <dbReference type="Proteomes" id="UP001438707"/>
    </source>
</evidence>
<keyword evidence="2" id="KW-0813">Transport</keyword>
<evidence type="ECO:0000256" key="6">
    <source>
        <dbReference type="ARBA" id="ARBA00022982"/>
    </source>
</evidence>
<evidence type="ECO:0000256" key="7">
    <source>
        <dbReference type="ARBA" id="ARBA00023002"/>
    </source>
</evidence>
<name>A0AAW1RSG0_9CHLO</name>
<dbReference type="GO" id="GO:0045454">
    <property type="term" value="P:cell redox homeostasis"/>
    <property type="evidence" value="ECO:0007669"/>
    <property type="project" value="InterPro"/>
</dbReference>
<dbReference type="InterPro" id="IPR036249">
    <property type="entry name" value="Thioredoxin-like_sf"/>
</dbReference>
<organism evidence="12 13">
    <name type="scientific">Apatococcus lobatus</name>
    <dbReference type="NCBI Taxonomy" id="904363"/>
    <lineage>
        <taxon>Eukaryota</taxon>
        <taxon>Viridiplantae</taxon>
        <taxon>Chlorophyta</taxon>
        <taxon>core chlorophytes</taxon>
        <taxon>Trebouxiophyceae</taxon>
        <taxon>Chlorellales</taxon>
        <taxon>Chlorellaceae</taxon>
        <taxon>Apatococcus</taxon>
    </lineage>
</organism>
<dbReference type="InterPro" id="IPR044182">
    <property type="entry name" value="CITRX"/>
</dbReference>
<evidence type="ECO:0000256" key="9">
    <source>
        <dbReference type="ARBA" id="ARBA00023284"/>
    </source>
</evidence>
<keyword evidence="5" id="KW-0809">Transit peptide</keyword>
<evidence type="ECO:0000256" key="3">
    <source>
        <dbReference type="ARBA" id="ARBA00022528"/>
    </source>
</evidence>
<keyword evidence="3" id="KW-0150">Chloroplast</keyword>